<dbReference type="GO" id="GO:0022857">
    <property type="term" value="F:transmembrane transporter activity"/>
    <property type="evidence" value="ECO:0007669"/>
    <property type="project" value="InterPro"/>
</dbReference>
<feature type="transmembrane region" description="Helical" evidence="7">
    <location>
        <begin position="262"/>
        <end position="284"/>
    </location>
</feature>
<dbReference type="GeneID" id="9751455"/>
<dbReference type="PROSITE" id="PS50850">
    <property type="entry name" value="MFS"/>
    <property type="match status" value="1"/>
</dbReference>
<evidence type="ECO:0000256" key="4">
    <source>
        <dbReference type="ARBA" id="ARBA00022692"/>
    </source>
</evidence>
<comment type="similarity">
    <text evidence="2">Belongs to the major facilitator superfamily. Sugar transporter (TC 2.A.1.1) family.</text>
</comment>
<feature type="transmembrane region" description="Helical" evidence="7">
    <location>
        <begin position="304"/>
        <end position="321"/>
    </location>
</feature>
<evidence type="ECO:0000313" key="10">
    <source>
        <dbReference type="Proteomes" id="UP000006681"/>
    </source>
</evidence>
<dbReference type="InterPro" id="IPR005828">
    <property type="entry name" value="MFS_sugar_transport-like"/>
</dbReference>
<keyword evidence="9" id="KW-0762">Sugar transport</keyword>
<evidence type="ECO:0000256" key="1">
    <source>
        <dbReference type="ARBA" id="ARBA00004141"/>
    </source>
</evidence>
<evidence type="ECO:0000313" key="9">
    <source>
        <dbReference type="EMBL" id="ADN49933.1"/>
    </source>
</evidence>
<reference evidence="9 10" key="1">
    <citation type="journal article" date="2010" name="Stand. Genomic Sci.">
        <title>Complete genome sequence of Vulcanisaeta distributa type strain (IC-017).</title>
        <authorList>
            <person name="Mavromatis K."/>
            <person name="Sikorski J."/>
            <person name="Pabst E."/>
            <person name="Teshima H."/>
            <person name="Lapidus A."/>
            <person name="Lucas S."/>
            <person name="Nolan M."/>
            <person name="Glavina Del Rio T."/>
            <person name="Cheng J.F."/>
            <person name="Bruce D."/>
            <person name="Goodwin L."/>
            <person name="Pitluck S."/>
            <person name="Liolios K."/>
            <person name="Ivanova N."/>
            <person name="Mikhailova N."/>
            <person name="Pati A."/>
            <person name="Chen A."/>
            <person name="Palaniappan K."/>
            <person name="Land M."/>
            <person name="Hauser L."/>
            <person name="Chang Y.J."/>
            <person name="Jeffries C.D."/>
            <person name="Rohde M."/>
            <person name="Spring S."/>
            <person name="Goker M."/>
            <person name="Wirth R."/>
            <person name="Woyke T."/>
            <person name="Bristow J."/>
            <person name="Eisen J.A."/>
            <person name="Markowitz V."/>
            <person name="Hugenholtz P."/>
            <person name="Klenk H.P."/>
            <person name="Kyrpides N.C."/>
        </authorList>
    </citation>
    <scope>NUCLEOTIDE SEQUENCE [LARGE SCALE GENOMIC DNA]</scope>
    <source>
        <strain evidence="10">DSM 14429 / JCM 11212 / NBRC 100878 / IC-017</strain>
    </source>
</reference>
<name>E1QUT0_VULDI</name>
<comment type="subcellular location">
    <subcellularLocation>
        <location evidence="1">Membrane</location>
        <topology evidence="1">Multi-pass membrane protein</topology>
    </subcellularLocation>
</comment>
<dbReference type="SUPFAM" id="SSF103473">
    <property type="entry name" value="MFS general substrate transporter"/>
    <property type="match status" value="1"/>
</dbReference>
<dbReference type="HOGENOM" id="CLU_001265_30_5_2"/>
<dbReference type="InterPro" id="IPR020846">
    <property type="entry name" value="MFS_dom"/>
</dbReference>
<evidence type="ECO:0000256" key="7">
    <source>
        <dbReference type="SAM" id="Phobius"/>
    </source>
</evidence>
<feature type="transmembrane region" description="Helical" evidence="7">
    <location>
        <begin position="29"/>
        <end position="58"/>
    </location>
</feature>
<gene>
    <name evidence="9" type="ordered locus">Vdis_0535</name>
</gene>
<evidence type="ECO:0000256" key="6">
    <source>
        <dbReference type="ARBA" id="ARBA00023136"/>
    </source>
</evidence>
<feature type="transmembrane region" description="Helical" evidence="7">
    <location>
        <begin position="124"/>
        <end position="145"/>
    </location>
</feature>
<dbReference type="PROSITE" id="PS00217">
    <property type="entry name" value="SUGAR_TRANSPORT_2"/>
    <property type="match status" value="1"/>
</dbReference>
<feature type="transmembrane region" description="Helical" evidence="7">
    <location>
        <begin position="328"/>
        <end position="352"/>
    </location>
</feature>
<feature type="transmembrane region" description="Helical" evidence="7">
    <location>
        <begin position="397"/>
        <end position="421"/>
    </location>
</feature>
<evidence type="ECO:0000256" key="3">
    <source>
        <dbReference type="ARBA" id="ARBA00022448"/>
    </source>
</evidence>
<evidence type="ECO:0000256" key="5">
    <source>
        <dbReference type="ARBA" id="ARBA00022989"/>
    </source>
</evidence>
<dbReference type="Gene3D" id="1.20.1250.20">
    <property type="entry name" value="MFS general substrate transporter like domains"/>
    <property type="match status" value="2"/>
</dbReference>
<feature type="domain" description="Major facilitator superfamily (MFS) profile" evidence="8">
    <location>
        <begin position="33"/>
        <end position="452"/>
    </location>
</feature>
<keyword evidence="3" id="KW-0813">Transport</keyword>
<dbReference type="PANTHER" id="PTHR48020:SF12">
    <property type="entry name" value="PROTON MYO-INOSITOL COTRANSPORTER"/>
    <property type="match status" value="1"/>
</dbReference>
<feature type="transmembrane region" description="Helical" evidence="7">
    <location>
        <begin position="191"/>
        <end position="210"/>
    </location>
</feature>
<evidence type="ECO:0000259" key="8">
    <source>
        <dbReference type="PROSITE" id="PS50850"/>
    </source>
</evidence>
<dbReference type="InterPro" id="IPR005829">
    <property type="entry name" value="Sugar_transporter_CS"/>
</dbReference>
<evidence type="ECO:0000256" key="2">
    <source>
        <dbReference type="ARBA" id="ARBA00010992"/>
    </source>
</evidence>
<dbReference type="PROSITE" id="PS00216">
    <property type="entry name" value="SUGAR_TRANSPORT_1"/>
    <property type="match status" value="1"/>
</dbReference>
<dbReference type="AlphaFoldDB" id="E1QUT0"/>
<dbReference type="NCBIfam" id="TIGR00879">
    <property type="entry name" value="SP"/>
    <property type="match status" value="1"/>
</dbReference>
<keyword evidence="4 7" id="KW-0812">Transmembrane</keyword>
<dbReference type="Pfam" id="PF00083">
    <property type="entry name" value="Sugar_tr"/>
    <property type="match status" value="1"/>
</dbReference>
<dbReference type="PANTHER" id="PTHR48020">
    <property type="entry name" value="PROTON MYO-INOSITOL COTRANSPORTER"/>
    <property type="match status" value="1"/>
</dbReference>
<dbReference type="InterPro" id="IPR036259">
    <property type="entry name" value="MFS_trans_sf"/>
</dbReference>
<dbReference type="GO" id="GO:0016020">
    <property type="term" value="C:membrane"/>
    <property type="evidence" value="ECO:0007669"/>
    <property type="project" value="UniProtKB-SubCell"/>
</dbReference>
<feature type="transmembrane region" description="Helical" evidence="7">
    <location>
        <begin position="98"/>
        <end position="118"/>
    </location>
</feature>
<dbReference type="eggNOG" id="arCOG02685">
    <property type="taxonomic scope" value="Archaea"/>
</dbReference>
<dbReference type="EMBL" id="CP002100">
    <property type="protein sequence ID" value="ADN49933.1"/>
    <property type="molecule type" value="Genomic_DNA"/>
</dbReference>
<accession>E1QUT0</accession>
<dbReference type="InterPro" id="IPR050814">
    <property type="entry name" value="Myo-inositol_Transporter"/>
</dbReference>
<dbReference type="RefSeq" id="WP_013335658.1">
    <property type="nucleotide sequence ID" value="NC_014537.1"/>
</dbReference>
<feature type="transmembrane region" description="Helical" evidence="7">
    <location>
        <begin position="70"/>
        <end position="91"/>
    </location>
</feature>
<reference evidence="10" key="2">
    <citation type="journal article" date="2010" name="Stand. Genomic Sci.">
        <title>Complete genome sequence of Vulcanisaeta distributa type strain (IC-017T).</title>
        <authorList>
            <person name="Mavromatis K."/>
            <person name="Sikorski J."/>
            <person name="Pabst E."/>
            <person name="Teshima H."/>
            <person name="Lapidus A."/>
            <person name="Lucas S."/>
            <person name="Nolan M."/>
            <person name="Glavina Del Rio T."/>
            <person name="Cheng J."/>
            <person name="Bruce D."/>
            <person name="Goodwin L."/>
            <person name="Pitluck S."/>
            <person name="Liolios K."/>
            <person name="Ivanova N."/>
            <person name="Mikhailova N."/>
            <person name="Pati A."/>
            <person name="Chen A."/>
            <person name="Palaniappan K."/>
            <person name="Land M."/>
            <person name="Hauser L."/>
            <person name="Chang Y."/>
            <person name="Jeffries C."/>
            <person name="Rohde M."/>
            <person name="Spring S."/>
            <person name="Goker M."/>
            <person name="Wirth R."/>
            <person name="Woyke T."/>
            <person name="Bristow J."/>
            <person name="Eisen J."/>
            <person name="Markowitz V."/>
            <person name="Hugenholtz P."/>
            <person name="Klenk H."/>
            <person name="Kyrpides N."/>
        </authorList>
    </citation>
    <scope>NUCLEOTIDE SEQUENCE [LARGE SCALE GENOMIC DNA]</scope>
    <source>
        <strain evidence="10">DSM 14429 / JCM 11212 / NBRC 100878 / IC-017</strain>
    </source>
</reference>
<keyword evidence="10" id="KW-1185">Reference proteome</keyword>
<keyword evidence="6 7" id="KW-0472">Membrane</keyword>
<protein>
    <submittedName>
        <fullName evidence="9">Sugar transporter</fullName>
    </submittedName>
</protein>
<sequence length="474" mass="52848">MDDIVDLRNKQIAYEDIIERLDENIASRIYWLVSIITALGGFLFGYDTGVIGSALIYIGPYFHLTSFEVAVLTSFTSVFAGIGALVAGPFIDRFGRKSLLIIDGIFYALFAVLSGLAISSIDLIIWRSLVGFAIGADTAVATGYISEFAPKRHRGKLASLQQLMIVVGMMTSFWVGYYLSMALPQTTNWRWMFGLGAIPAVILVALRFYLPESPRWLLIQGREEDAKKALAKLGVHVSEHIIPPKRELGFKEALSKQYIRRILLVVGLWLVFQQVTGINIILYYGPYIWKYLGFTGPRAILSTVIPYSIGFIATLFQIYLVDRWGRRTLGTIGFTGLLVSLVIMTVGAHYFALNDISIAVPLIFSAMVLFQVLFALGVGGVGWVLQGETMPTEFRGRGGGILAAIDWFANFAIIYIFPIWLSAYGMFSFWVLEDVLALAAVIYVLLLVPETKGLSVDQMPQLFSRPLREIRKRQ</sequence>
<feature type="transmembrane region" description="Helical" evidence="7">
    <location>
        <begin position="157"/>
        <end position="179"/>
    </location>
</feature>
<feature type="transmembrane region" description="Helical" evidence="7">
    <location>
        <begin position="358"/>
        <end position="385"/>
    </location>
</feature>
<dbReference type="PRINTS" id="PR00171">
    <property type="entry name" value="SUGRTRNSPORT"/>
</dbReference>
<feature type="transmembrane region" description="Helical" evidence="7">
    <location>
        <begin position="427"/>
        <end position="448"/>
    </location>
</feature>
<dbReference type="OrthoDB" id="117970at2157"/>
<dbReference type="InterPro" id="IPR003663">
    <property type="entry name" value="Sugar/inositol_transpt"/>
</dbReference>
<organism evidence="9 10">
    <name type="scientific">Vulcanisaeta distributa (strain DSM 14429 / JCM 11212 / NBRC 100878 / IC-017)</name>
    <dbReference type="NCBI Taxonomy" id="572478"/>
    <lineage>
        <taxon>Archaea</taxon>
        <taxon>Thermoproteota</taxon>
        <taxon>Thermoprotei</taxon>
        <taxon>Thermoproteales</taxon>
        <taxon>Thermoproteaceae</taxon>
        <taxon>Vulcanisaeta</taxon>
    </lineage>
</organism>
<keyword evidence="5 7" id="KW-1133">Transmembrane helix</keyword>
<proteinExistence type="inferred from homology"/>
<dbReference type="Proteomes" id="UP000006681">
    <property type="component" value="Chromosome"/>
</dbReference>
<dbReference type="KEGG" id="vdi:Vdis_0535"/>